<evidence type="ECO:0000313" key="2">
    <source>
        <dbReference type="EMBL" id="GIG36458.1"/>
    </source>
</evidence>
<organism evidence="2 3">
    <name type="scientific">Cellulomonas pakistanensis</name>
    <dbReference type="NCBI Taxonomy" id="992287"/>
    <lineage>
        <taxon>Bacteria</taxon>
        <taxon>Bacillati</taxon>
        <taxon>Actinomycetota</taxon>
        <taxon>Actinomycetes</taxon>
        <taxon>Micrococcales</taxon>
        <taxon>Cellulomonadaceae</taxon>
        <taxon>Cellulomonas</taxon>
    </lineage>
</organism>
<evidence type="ECO:0000256" key="1">
    <source>
        <dbReference type="SAM" id="MobiDB-lite"/>
    </source>
</evidence>
<comment type="caution">
    <text evidence="2">The sequence shown here is derived from an EMBL/GenBank/DDBJ whole genome shotgun (WGS) entry which is preliminary data.</text>
</comment>
<gene>
    <name evidence="2" type="ORF">Cpa01nite_18390</name>
</gene>
<proteinExistence type="predicted"/>
<dbReference type="Gene3D" id="6.10.250.660">
    <property type="match status" value="1"/>
</dbReference>
<protein>
    <recommendedName>
        <fullName evidence="4">DivIVA domain-containing protein</fullName>
    </recommendedName>
</protein>
<dbReference type="NCBIfam" id="TIGR03544">
    <property type="entry name" value="DivI1A_domain"/>
    <property type="match status" value="1"/>
</dbReference>
<feature type="compositionally biased region" description="Low complexity" evidence="1">
    <location>
        <begin position="17"/>
        <end position="40"/>
    </location>
</feature>
<dbReference type="EMBL" id="BONO01000012">
    <property type="protein sequence ID" value="GIG36458.1"/>
    <property type="molecule type" value="Genomic_DNA"/>
</dbReference>
<keyword evidence="3" id="KW-1185">Reference proteome</keyword>
<feature type="region of interest" description="Disordered" evidence="1">
    <location>
        <begin position="1"/>
        <end position="47"/>
    </location>
</feature>
<evidence type="ECO:0008006" key="4">
    <source>
        <dbReference type="Google" id="ProtNLM"/>
    </source>
</evidence>
<sequence>MSWLTRLLRGPDAPVLTASPDAPSAPTGAATATLGGPSAGARDHGPGLTGEQLLARVEAIPLTKFREGYDVHQVDALAVRIAAALDGADEAFRPEDVLDARFAPTKFREGYDQSAVDDLLDEVVVALRTRD</sequence>
<name>A0A919U2U7_9CELL</name>
<dbReference type="AlphaFoldDB" id="A0A919U2U7"/>
<accession>A0A919U2U7</accession>
<dbReference type="InterPro" id="IPR019933">
    <property type="entry name" value="DivIVA_domain"/>
</dbReference>
<evidence type="ECO:0000313" key="3">
    <source>
        <dbReference type="Proteomes" id="UP000642125"/>
    </source>
</evidence>
<dbReference type="Proteomes" id="UP000642125">
    <property type="component" value="Unassembled WGS sequence"/>
</dbReference>
<reference evidence="2" key="1">
    <citation type="submission" date="2021-01" db="EMBL/GenBank/DDBJ databases">
        <title>Whole genome shotgun sequence of Cellulomonas pakistanensis NBRC 110800.</title>
        <authorList>
            <person name="Komaki H."/>
            <person name="Tamura T."/>
        </authorList>
    </citation>
    <scope>NUCLEOTIDE SEQUENCE</scope>
    <source>
        <strain evidence="2">NBRC 110800</strain>
    </source>
</reference>